<keyword evidence="3" id="KW-1185">Reference proteome</keyword>
<gene>
    <name evidence="2" type="ORF">HS088_TW12G00858</name>
</gene>
<comment type="caution">
    <text evidence="2">The sequence shown here is derived from an EMBL/GenBank/DDBJ whole genome shotgun (WGS) entry which is preliminary data.</text>
</comment>
<proteinExistence type="predicted"/>
<protein>
    <submittedName>
        <fullName evidence="2">Uncharacterized protein</fullName>
    </submittedName>
</protein>
<dbReference type="OrthoDB" id="1751962at2759"/>
<feature type="compositionally biased region" description="Acidic residues" evidence="1">
    <location>
        <begin position="27"/>
        <end position="39"/>
    </location>
</feature>
<dbReference type="InParanoid" id="A0A7J7D085"/>
<accession>A0A7J7D085</accession>
<evidence type="ECO:0000313" key="2">
    <source>
        <dbReference type="EMBL" id="KAF5739649.1"/>
    </source>
</evidence>
<evidence type="ECO:0000256" key="1">
    <source>
        <dbReference type="SAM" id="MobiDB-lite"/>
    </source>
</evidence>
<reference evidence="2 3" key="1">
    <citation type="journal article" date="2020" name="Nat. Commun.">
        <title>Genome of Tripterygium wilfordii and identification of cytochrome P450 involved in triptolide biosynthesis.</title>
        <authorList>
            <person name="Tu L."/>
            <person name="Su P."/>
            <person name="Zhang Z."/>
            <person name="Gao L."/>
            <person name="Wang J."/>
            <person name="Hu T."/>
            <person name="Zhou J."/>
            <person name="Zhang Y."/>
            <person name="Zhao Y."/>
            <person name="Liu Y."/>
            <person name="Song Y."/>
            <person name="Tong Y."/>
            <person name="Lu Y."/>
            <person name="Yang J."/>
            <person name="Xu C."/>
            <person name="Jia M."/>
            <person name="Peters R.J."/>
            <person name="Huang L."/>
            <person name="Gao W."/>
        </authorList>
    </citation>
    <scope>NUCLEOTIDE SEQUENCE [LARGE SCALE GENOMIC DNA]</scope>
    <source>
        <strain evidence="3">cv. XIE 37</strain>
        <tissue evidence="2">Leaf</tissue>
    </source>
</reference>
<feature type="compositionally biased region" description="Basic residues" evidence="1">
    <location>
        <begin position="1"/>
        <end position="12"/>
    </location>
</feature>
<dbReference type="Proteomes" id="UP000593562">
    <property type="component" value="Unassembled WGS sequence"/>
</dbReference>
<organism evidence="2 3">
    <name type="scientific">Tripterygium wilfordii</name>
    <name type="common">Thunder God vine</name>
    <dbReference type="NCBI Taxonomy" id="458696"/>
    <lineage>
        <taxon>Eukaryota</taxon>
        <taxon>Viridiplantae</taxon>
        <taxon>Streptophyta</taxon>
        <taxon>Embryophyta</taxon>
        <taxon>Tracheophyta</taxon>
        <taxon>Spermatophyta</taxon>
        <taxon>Magnoliopsida</taxon>
        <taxon>eudicotyledons</taxon>
        <taxon>Gunneridae</taxon>
        <taxon>Pentapetalae</taxon>
        <taxon>rosids</taxon>
        <taxon>fabids</taxon>
        <taxon>Celastrales</taxon>
        <taxon>Celastraceae</taxon>
        <taxon>Tripterygium</taxon>
    </lineage>
</organism>
<evidence type="ECO:0000313" key="3">
    <source>
        <dbReference type="Proteomes" id="UP000593562"/>
    </source>
</evidence>
<name>A0A7J7D085_TRIWF</name>
<feature type="region of interest" description="Disordered" evidence="1">
    <location>
        <begin position="1"/>
        <end position="46"/>
    </location>
</feature>
<dbReference type="AlphaFoldDB" id="A0A7J7D085"/>
<dbReference type="PANTHER" id="PTHR35997">
    <property type="entry name" value="COTTON FIBER PROTEIN-RELATED"/>
    <property type="match status" value="1"/>
</dbReference>
<sequence length="110" mass="12628">MRIKKKKRHRRPVSVEASSESIKITSVEDEIEPEPEPEQENLKIDGEGATPVMSEEELNKRVEAFIAMFRQHLASDARTSRNQFLSNEKQTVTFKLQKESSMAPEVRCVV</sequence>
<dbReference type="EMBL" id="JAAARO010000012">
    <property type="protein sequence ID" value="KAF5739649.1"/>
    <property type="molecule type" value="Genomic_DNA"/>
</dbReference>
<dbReference type="PANTHER" id="PTHR35997:SF5">
    <property type="entry name" value="OS09G0539700 PROTEIN"/>
    <property type="match status" value="1"/>
</dbReference>